<reference evidence="1 2" key="1">
    <citation type="journal article" date="2012" name="Science">
        <title>The Paleozoic origin of enzymatic lignin decomposition reconstructed from 31 fungal genomes.</title>
        <authorList>
            <person name="Floudas D."/>
            <person name="Binder M."/>
            <person name="Riley R."/>
            <person name="Barry K."/>
            <person name="Blanchette R.A."/>
            <person name="Henrissat B."/>
            <person name="Martinez A.T."/>
            <person name="Otillar R."/>
            <person name="Spatafora J.W."/>
            <person name="Yadav J.S."/>
            <person name="Aerts A."/>
            <person name="Benoit I."/>
            <person name="Boyd A."/>
            <person name="Carlson A."/>
            <person name="Copeland A."/>
            <person name="Coutinho P.M."/>
            <person name="de Vries R.P."/>
            <person name="Ferreira P."/>
            <person name="Findley K."/>
            <person name="Foster B."/>
            <person name="Gaskell J."/>
            <person name="Glotzer D."/>
            <person name="Gorecki P."/>
            <person name="Heitman J."/>
            <person name="Hesse C."/>
            <person name="Hori C."/>
            <person name="Igarashi K."/>
            <person name="Jurgens J.A."/>
            <person name="Kallen N."/>
            <person name="Kersten P."/>
            <person name="Kohler A."/>
            <person name="Kuees U."/>
            <person name="Kumar T.K.A."/>
            <person name="Kuo A."/>
            <person name="LaButti K."/>
            <person name="Larrondo L.F."/>
            <person name="Lindquist E."/>
            <person name="Ling A."/>
            <person name="Lombard V."/>
            <person name="Lucas S."/>
            <person name="Lundell T."/>
            <person name="Martin R."/>
            <person name="McLaughlin D.J."/>
            <person name="Morgenstern I."/>
            <person name="Morin E."/>
            <person name="Murat C."/>
            <person name="Nagy L.G."/>
            <person name="Nolan M."/>
            <person name="Ohm R.A."/>
            <person name="Patyshakuliyeva A."/>
            <person name="Rokas A."/>
            <person name="Ruiz-Duenas F.J."/>
            <person name="Sabat G."/>
            <person name="Salamov A."/>
            <person name="Samejima M."/>
            <person name="Schmutz J."/>
            <person name="Slot J.C."/>
            <person name="St John F."/>
            <person name="Stenlid J."/>
            <person name="Sun H."/>
            <person name="Sun S."/>
            <person name="Syed K."/>
            <person name="Tsang A."/>
            <person name="Wiebenga A."/>
            <person name="Young D."/>
            <person name="Pisabarro A."/>
            <person name="Eastwood D.C."/>
            <person name="Martin F."/>
            <person name="Cullen D."/>
            <person name="Grigoriev I.V."/>
            <person name="Hibbett D.S."/>
        </authorList>
    </citation>
    <scope>NUCLEOTIDE SEQUENCE</scope>
    <source>
        <strain evidence="2">FP-58527</strain>
    </source>
</reference>
<name>S8F5A6_FOMSC</name>
<dbReference type="EMBL" id="KE504244">
    <property type="protein sequence ID" value="EPS94114.1"/>
    <property type="molecule type" value="Genomic_DNA"/>
</dbReference>
<gene>
    <name evidence="1" type="ORF">FOMPIDRAFT_1026308</name>
</gene>
<keyword evidence="2" id="KW-1185">Reference proteome</keyword>
<dbReference type="HOGENOM" id="CLU_3106341_0_0_1"/>
<evidence type="ECO:0000313" key="2">
    <source>
        <dbReference type="Proteomes" id="UP000015241"/>
    </source>
</evidence>
<sequence>MAALRGFAIDVARAAGNRRAVRLIATVLRWRSMSAECLVPPNLPWLALYTS</sequence>
<proteinExistence type="predicted"/>
<protein>
    <submittedName>
        <fullName evidence="1">Uncharacterized protein</fullName>
    </submittedName>
</protein>
<organism evidence="1 2">
    <name type="scientific">Fomitopsis schrenkii</name>
    <name type="common">Brown rot fungus</name>
    <dbReference type="NCBI Taxonomy" id="2126942"/>
    <lineage>
        <taxon>Eukaryota</taxon>
        <taxon>Fungi</taxon>
        <taxon>Dikarya</taxon>
        <taxon>Basidiomycota</taxon>
        <taxon>Agaricomycotina</taxon>
        <taxon>Agaricomycetes</taxon>
        <taxon>Polyporales</taxon>
        <taxon>Fomitopsis</taxon>
    </lineage>
</organism>
<dbReference type="AlphaFoldDB" id="S8F5A6"/>
<dbReference type="InParanoid" id="S8F5A6"/>
<dbReference type="Proteomes" id="UP000015241">
    <property type="component" value="Unassembled WGS sequence"/>
</dbReference>
<evidence type="ECO:0000313" key="1">
    <source>
        <dbReference type="EMBL" id="EPS94114.1"/>
    </source>
</evidence>
<accession>S8F5A6</accession>